<dbReference type="PROSITE" id="PS01081">
    <property type="entry name" value="HTH_TETR_1"/>
    <property type="match status" value="1"/>
</dbReference>
<dbReference type="PANTHER" id="PTHR43479:SF11">
    <property type="entry name" value="ACREF_ENVCD OPERON REPRESSOR-RELATED"/>
    <property type="match status" value="1"/>
</dbReference>
<gene>
    <name evidence="4" type="ORF">JZO85_04450</name>
</gene>
<dbReference type="InterPro" id="IPR023772">
    <property type="entry name" value="DNA-bd_HTH_TetR-type_CS"/>
</dbReference>
<organism evidence="4 5">
    <name type="scientific">Candidatus Enterococcus murrayae</name>
    <dbReference type="NCBI Taxonomy" id="2815321"/>
    <lineage>
        <taxon>Bacteria</taxon>
        <taxon>Bacillati</taxon>
        <taxon>Bacillota</taxon>
        <taxon>Bacilli</taxon>
        <taxon>Lactobacillales</taxon>
        <taxon>Enterococcaceae</taxon>
        <taxon>Enterococcus</taxon>
    </lineage>
</organism>
<dbReference type="Pfam" id="PF00440">
    <property type="entry name" value="TetR_N"/>
    <property type="match status" value="1"/>
</dbReference>
<protein>
    <submittedName>
        <fullName evidence="4">TetR/AcrR family transcriptional regulator</fullName>
    </submittedName>
</protein>
<dbReference type="InterPro" id="IPR050624">
    <property type="entry name" value="HTH-type_Tx_Regulator"/>
</dbReference>
<dbReference type="PANTHER" id="PTHR43479">
    <property type="entry name" value="ACREF/ENVCD OPERON REPRESSOR-RELATED"/>
    <property type="match status" value="1"/>
</dbReference>
<evidence type="ECO:0000313" key="4">
    <source>
        <dbReference type="EMBL" id="MBO0451507.1"/>
    </source>
</evidence>
<evidence type="ECO:0000313" key="5">
    <source>
        <dbReference type="Proteomes" id="UP000664495"/>
    </source>
</evidence>
<feature type="domain" description="HTH tetR-type" evidence="3">
    <location>
        <begin position="1"/>
        <end position="61"/>
    </location>
</feature>
<dbReference type="RefSeq" id="WP_207107321.1">
    <property type="nucleotide sequence ID" value="NZ_JAFLVR010000009.1"/>
</dbReference>
<dbReference type="InterPro" id="IPR001647">
    <property type="entry name" value="HTH_TetR"/>
</dbReference>
<dbReference type="SUPFAM" id="SSF46689">
    <property type="entry name" value="Homeodomain-like"/>
    <property type="match status" value="1"/>
</dbReference>
<dbReference type="Proteomes" id="UP000664495">
    <property type="component" value="Unassembled WGS sequence"/>
</dbReference>
<proteinExistence type="predicted"/>
<evidence type="ECO:0000259" key="3">
    <source>
        <dbReference type="PROSITE" id="PS50977"/>
    </source>
</evidence>
<name>A0ABS3HDH6_9ENTE</name>
<feature type="DNA-binding region" description="H-T-H motif" evidence="2">
    <location>
        <begin position="24"/>
        <end position="43"/>
    </location>
</feature>
<evidence type="ECO:0000256" key="1">
    <source>
        <dbReference type="ARBA" id="ARBA00023125"/>
    </source>
</evidence>
<accession>A0ABS3HDH6</accession>
<dbReference type="Gene3D" id="1.10.357.10">
    <property type="entry name" value="Tetracycline Repressor, domain 2"/>
    <property type="match status" value="1"/>
</dbReference>
<comment type="caution">
    <text evidence="4">The sequence shown here is derived from an EMBL/GenBank/DDBJ whole genome shotgun (WGS) entry which is preliminary data.</text>
</comment>
<keyword evidence="1 2" id="KW-0238">DNA-binding</keyword>
<sequence length="201" mass="23534">MGTKNKILDTAYQLFHEESYNKVSIEDICAKCRLTKPAFYYHFSSKADLLIHYYDDVIHYLHETLKTKTFNGNYWEQYLFCFTELTRASEELGADLMKQLYIANLNEDKGSFNFNHSFSEIGIGLIQQAQQEKQIRNQQGAQDLFIASSFMFTGFEVFWSIKQGRIEREQSVICALETMFDVAPEYAVQKESDSLHFENFQ</sequence>
<reference evidence="4 5" key="1">
    <citation type="submission" date="2021-03" db="EMBL/GenBank/DDBJ databases">
        <title>Enterococcal diversity collection.</title>
        <authorList>
            <person name="Gilmore M.S."/>
            <person name="Schwartzman J."/>
            <person name="Van Tyne D."/>
            <person name="Martin M."/>
            <person name="Earl A.M."/>
            <person name="Manson A.L."/>
            <person name="Straub T."/>
            <person name="Salamzade R."/>
            <person name="Saavedra J."/>
            <person name="Lebreton F."/>
            <person name="Prichula J."/>
            <person name="Schaufler K."/>
            <person name="Gaca A."/>
            <person name="Sgardioli B."/>
            <person name="Wagenaar J."/>
            <person name="Strong T."/>
        </authorList>
    </citation>
    <scope>NUCLEOTIDE SEQUENCE [LARGE SCALE GENOMIC DNA]</scope>
    <source>
        <strain evidence="4 5">MJM16</strain>
    </source>
</reference>
<dbReference type="PROSITE" id="PS50977">
    <property type="entry name" value="HTH_TETR_2"/>
    <property type="match status" value="1"/>
</dbReference>
<evidence type="ECO:0000256" key="2">
    <source>
        <dbReference type="PROSITE-ProRule" id="PRU00335"/>
    </source>
</evidence>
<keyword evidence="5" id="KW-1185">Reference proteome</keyword>
<dbReference type="InterPro" id="IPR009057">
    <property type="entry name" value="Homeodomain-like_sf"/>
</dbReference>
<dbReference type="EMBL" id="JAFLVR010000009">
    <property type="protein sequence ID" value="MBO0451507.1"/>
    <property type="molecule type" value="Genomic_DNA"/>
</dbReference>
<dbReference type="PRINTS" id="PR00455">
    <property type="entry name" value="HTHTETR"/>
</dbReference>